<dbReference type="Proteomes" id="UP000078561">
    <property type="component" value="Unassembled WGS sequence"/>
</dbReference>
<dbReference type="PANTHER" id="PTHR10720">
    <property type="entry name" value="HEME OXYGENASE"/>
    <property type="match status" value="1"/>
</dbReference>
<dbReference type="InterPro" id="IPR016053">
    <property type="entry name" value="Haem_Oase-like"/>
</dbReference>
<dbReference type="SUPFAM" id="SSF48613">
    <property type="entry name" value="Heme oxygenase-like"/>
    <property type="match status" value="1"/>
</dbReference>
<dbReference type="PRINTS" id="PR00088">
    <property type="entry name" value="HAEMOXYGNASE"/>
</dbReference>
<dbReference type="GO" id="GO:0006788">
    <property type="term" value="P:heme oxidation"/>
    <property type="evidence" value="ECO:0007669"/>
    <property type="project" value="InterPro"/>
</dbReference>
<evidence type="ECO:0000256" key="4">
    <source>
        <dbReference type="SAM" id="MobiDB-lite"/>
    </source>
</evidence>
<dbReference type="STRING" id="4829.A0A168N8C5"/>
<dbReference type="OrthoDB" id="652091at2759"/>
<gene>
    <name evidence="6" type="primary">ABSGL_05691.1 scaffold 7421</name>
</gene>
<keyword evidence="5" id="KW-0812">Transmembrane</keyword>
<dbReference type="AlphaFoldDB" id="A0A168N8C5"/>
<feature type="transmembrane region" description="Helical" evidence="5">
    <location>
        <begin position="368"/>
        <end position="387"/>
    </location>
</feature>
<evidence type="ECO:0000256" key="1">
    <source>
        <dbReference type="ARBA" id="ARBA00022617"/>
    </source>
</evidence>
<feature type="compositionally biased region" description="Low complexity" evidence="4">
    <location>
        <begin position="337"/>
        <end position="351"/>
    </location>
</feature>
<feature type="region of interest" description="Disordered" evidence="4">
    <location>
        <begin position="1"/>
        <end position="41"/>
    </location>
</feature>
<dbReference type="EMBL" id="LT553105">
    <property type="protein sequence ID" value="SAM00025.1"/>
    <property type="molecule type" value="Genomic_DNA"/>
</dbReference>
<dbReference type="OMA" id="DHPITHE"/>
<keyword evidence="5" id="KW-1133">Transmembrane helix</keyword>
<keyword evidence="2" id="KW-0479">Metal-binding</keyword>
<dbReference type="InterPro" id="IPR016084">
    <property type="entry name" value="Haem_Oase-like_multi-hlx"/>
</dbReference>
<evidence type="ECO:0000256" key="5">
    <source>
        <dbReference type="SAM" id="Phobius"/>
    </source>
</evidence>
<sequence>MSACPFSKPANDNGCPFGTSPKSQSINEPPTGTSGGLGGCPIDNKAKDDIEDLLSVQAPRSLSLNGKVLDRFLPETYPIKINKYQDYTEILDDPQLAMAMRQGTKVVHRAAENSVFTRRFLKGDITKDEYGQYLRSLYFVYKSMEGLLELHQDDPAIEMIYFPDELNRTETLLSDISFFYGPERLAQVTDPASMTPAVKQYIQAMEEACKVNPALMVSHSYARYLGDLSGGQILAKRLKKHILHLEKQDSSWDSRAGLAFYHFNNIGNQNEFKNMYRQQLDEAPVTARTKELVVAEAIKSFELNIALFDEIQSLSDSDQLYKIDDNAKETNDNTATSKSSPQPSSLSSPLSSPSPSSFQWLLQNVSSLPALTTGVAAITTLGCVAYLRHRQT</sequence>
<evidence type="ECO:0000256" key="2">
    <source>
        <dbReference type="ARBA" id="ARBA00022723"/>
    </source>
</evidence>
<feature type="compositionally biased region" description="Polar residues" evidence="4">
    <location>
        <begin position="20"/>
        <end position="32"/>
    </location>
</feature>
<evidence type="ECO:0000256" key="3">
    <source>
        <dbReference type="ARBA" id="ARBA00023004"/>
    </source>
</evidence>
<reference evidence="6" key="1">
    <citation type="submission" date="2016-04" db="EMBL/GenBank/DDBJ databases">
        <authorList>
            <person name="Evans L.H."/>
            <person name="Alamgir A."/>
            <person name="Owens N."/>
            <person name="Weber N.D."/>
            <person name="Virtaneva K."/>
            <person name="Barbian K."/>
            <person name="Babar A."/>
            <person name="Rosenke K."/>
        </authorList>
    </citation>
    <scope>NUCLEOTIDE SEQUENCE [LARGE SCALE GENOMIC DNA]</scope>
    <source>
        <strain evidence="6">CBS 101.48</strain>
    </source>
</reference>
<dbReference type="Gene3D" id="1.20.910.10">
    <property type="entry name" value="Heme oxygenase-like"/>
    <property type="match status" value="1"/>
</dbReference>
<evidence type="ECO:0000313" key="7">
    <source>
        <dbReference type="Proteomes" id="UP000078561"/>
    </source>
</evidence>
<protein>
    <submittedName>
        <fullName evidence="6">Uncharacterized protein</fullName>
    </submittedName>
</protein>
<proteinExistence type="predicted"/>
<keyword evidence="3" id="KW-0408">Iron</keyword>
<dbReference type="GO" id="GO:0006979">
    <property type="term" value="P:response to oxidative stress"/>
    <property type="evidence" value="ECO:0007669"/>
    <property type="project" value="TreeGrafter"/>
</dbReference>
<keyword evidence="5" id="KW-0472">Membrane</keyword>
<dbReference type="Pfam" id="PF01126">
    <property type="entry name" value="Heme_oxygenase"/>
    <property type="match status" value="1"/>
</dbReference>
<feature type="region of interest" description="Disordered" evidence="4">
    <location>
        <begin position="328"/>
        <end position="351"/>
    </location>
</feature>
<dbReference type="CDD" id="cd19165">
    <property type="entry name" value="HemeO"/>
    <property type="match status" value="1"/>
</dbReference>
<dbReference type="InterPro" id="IPR002051">
    <property type="entry name" value="Haem_Oase"/>
</dbReference>
<organism evidence="6">
    <name type="scientific">Absidia glauca</name>
    <name type="common">Pin mould</name>
    <dbReference type="NCBI Taxonomy" id="4829"/>
    <lineage>
        <taxon>Eukaryota</taxon>
        <taxon>Fungi</taxon>
        <taxon>Fungi incertae sedis</taxon>
        <taxon>Mucoromycota</taxon>
        <taxon>Mucoromycotina</taxon>
        <taxon>Mucoromycetes</taxon>
        <taxon>Mucorales</taxon>
        <taxon>Cunninghamellaceae</taxon>
        <taxon>Absidia</taxon>
    </lineage>
</organism>
<evidence type="ECO:0000313" key="6">
    <source>
        <dbReference type="EMBL" id="SAM00025.1"/>
    </source>
</evidence>
<keyword evidence="7" id="KW-1185">Reference proteome</keyword>
<dbReference type="GO" id="GO:0020037">
    <property type="term" value="F:heme binding"/>
    <property type="evidence" value="ECO:0007669"/>
    <property type="project" value="TreeGrafter"/>
</dbReference>
<dbReference type="GO" id="GO:0042167">
    <property type="term" value="P:heme catabolic process"/>
    <property type="evidence" value="ECO:0007669"/>
    <property type="project" value="TreeGrafter"/>
</dbReference>
<dbReference type="GO" id="GO:0046872">
    <property type="term" value="F:metal ion binding"/>
    <property type="evidence" value="ECO:0007669"/>
    <property type="project" value="UniProtKB-KW"/>
</dbReference>
<dbReference type="InParanoid" id="A0A168N8C5"/>
<dbReference type="PANTHER" id="PTHR10720:SF0">
    <property type="entry name" value="HEME OXYGENASE"/>
    <property type="match status" value="1"/>
</dbReference>
<name>A0A168N8C5_ABSGL</name>
<dbReference type="GO" id="GO:0004392">
    <property type="term" value="F:heme oxygenase (decyclizing) activity"/>
    <property type="evidence" value="ECO:0007669"/>
    <property type="project" value="InterPro"/>
</dbReference>
<keyword evidence="1" id="KW-0349">Heme</keyword>
<accession>A0A168N8C5</accession>